<dbReference type="Proteomes" id="UP000631670">
    <property type="component" value="Unassembled WGS sequence"/>
</dbReference>
<feature type="transmembrane region" description="Helical" evidence="1">
    <location>
        <begin position="82"/>
        <end position="102"/>
    </location>
</feature>
<evidence type="ECO:0000313" key="3">
    <source>
        <dbReference type="Proteomes" id="UP000631670"/>
    </source>
</evidence>
<feature type="transmembrane region" description="Helical" evidence="1">
    <location>
        <begin position="138"/>
        <end position="154"/>
    </location>
</feature>
<accession>A0ABR9I018</accession>
<feature type="transmembrane region" description="Helical" evidence="1">
    <location>
        <begin position="181"/>
        <end position="197"/>
    </location>
</feature>
<protein>
    <submittedName>
        <fullName evidence="2">Uncharacterized protein</fullName>
    </submittedName>
</protein>
<dbReference type="RefSeq" id="WP_211299744.1">
    <property type="nucleotide sequence ID" value="NZ_JADBEG010000001.1"/>
</dbReference>
<gene>
    <name evidence="2" type="ORF">H4696_003605</name>
</gene>
<keyword evidence="1" id="KW-0812">Transmembrane</keyword>
<dbReference type="EMBL" id="JADBEG010000001">
    <property type="protein sequence ID" value="MBE1496505.1"/>
    <property type="molecule type" value="Genomic_DNA"/>
</dbReference>
<comment type="caution">
    <text evidence="2">The sequence shown here is derived from an EMBL/GenBank/DDBJ whole genome shotgun (WGS) entry which is preliminary data.</text>
</comment>
<organism evidence="2 3">
    <name type="scientific">Amycolatopsis lexingtonensis</name>
    <dbReference type="NCBI Taxonomy" id="218822"/>
    <lineage>
        <taxon>Bacteria</taxon>
        <taxon>Bacillati</taxon>
        <taxon>Actinomycetota</taxon>
        <taxon>Actinomycetes</taxon>
        <taxon>Pseudonocardiales</taxon>
        <taxon>Pseudonocardiaceae</taxon>
        <taxon>Amycolatopsis</taxon>
    </lineage>
</organism>
<evidence type="ECO:0000313" key="2">
    <source>
        <dbReference type="EMBL" id="MBE1496505.1"/>
    </source>
</evidence>
<feature type="transmembrane region" description="Helical" evidence="1">
    <location>
        <begin position="109"/>
        <end position="132"/>
    </location>
</feature>
<sequence>MGRGPRYWFPLALLGFAQLGLAVVQLLSRRSPVGASVNVGALLTPGRSLGTGGVGGTGYAQLQWLSQDDYYAPGAGLPAGPLWLGALGVALAGTAVWYALALRPARTGWFVLGTIAALLAIPLLDLVGSWQFRLGDGLRGPLLATLGLLVLAAYERSVLVLVTAALFAVFAVVLSADLVGVLLGAIVLLAAAFAALLRHRRDTA</sequence>
<keyword evidence="3" id="KW-1185">Reference proteome</keyword>
<keyword evidence="1" id="KW-1133">Transmembrane helix</keyword>
<feature type="transmembrane region" description="Helical" evidence="1">
    <location>
        <begin position="7"/>
        <end position="27"/>
    </location>
</feature>
<evidence type="ECO:0000256" key="1">
    <source>
        <dbReference type="SAM" id="Phobius"/>
    </source>
</evidence>
<feature type="transmembrane region" description="Helical" evidence="1">
    <location>
        <begin position="159"/>
        <end position="175"/>
    </location>
</feature>
<keyword evidence="1" id="KW-0472">Membrane</keyword>
<name>A0ABR9I018_9PSEU</name>
<reference evidence="2 3" key="1">
    <citation type="submission" date="2020-10" db="EMBL/GenBank/DDBJ databases">
        <title>Sequencing the genomes of 1000 actinobacteria strains.</title>
        <authorList>
            <person name="Klenk H.-P."/>
        </authorList>
    </citation>
    <scope>NUCLEOTIDE SEQUENCE [LARGE SCALE GENOMIC DNA]</scope>
    <source>
        <strain evidence="2 3">DSM 44653</strain>
    </source>
</reference>
<proteinExistence type="predicted"/>